<protein>
    <recommendedName>
        <fullName evidence="2">HicB-like antitoxin of toxin-antitoxin system domain-containing protein</fullName>
    </recommendedName>
</protein>
<evidence type="ECO:0000313" key="3">
    <source>
        <dbReference type="EMBL" id="KKB11437.1"/>
    </source>
</evidence>
<evidence type="ECO:0000313" key="4">
    <source>
        <dbReference type="Proteomes" id="UP000033632"/>
    </source>
</evidence>
<dbReference type="PANTHER" id="PTHR34504">
    <property type="entry name" value="ANTITOXIN HICB"/>
    <property type="match status" value="1"/>
</dbReference>
<evidence type="ECO:0000259" key="2">
    <source>
        <dbReference type="Pfam" id="PF15919"/>
    </source>
</evidence>
<dbReference type="PATRIC" id="fig|443610.3.peg.795"/>
<organism evidence="3 4">
    <name type="scientific">Devosia geojensis</name>
    <dbReference type="NCBI Taxonomy" id="443610"/>
    <lineage>
        <taxon>Bacteria</taxon>
        <taxon>Pseudomonadati</taxon>
        <taxon>Pseudomonadota</taxon>
        <taxon>Alphaproteobacteria</taxon>
        <taxon>Hyphomicrobiales</taxon>
        <taxon>Devosiaceae</taxon>
        <taxon>Devosia</taxon>
    </lineage>
</organism>
<feature type="domain" description="HicB-like antitoxin of toxin-antitoxin system" evidence="2">
    <location>
        <begin position="3"/>
        <end position="126"/>
    </location>
</feature>
<comment type="caution">
    <text evidence="3">The sequence shown here is derived from an EMBL/GenBank/DDBJ whole genome shotgun (WGS) entry which is preliminary data.</text>
</comment>
<dbReference type="STRING" id="443610.VE25_12770"/>
<sequence length="133" mass="14147">MRYTAFIHKDPDSDFGVSFPDVPGCIAAGETIEAALKNAAEALAFHIEGIEADGDPVPVPRSPDDILSDPSFGEDRQGAIVASVPLVRDLGSTTRINVSLDLGLLKAIDEEARERKQTRSAFIASAVRKEIAG</sequence>
<feature type="region of interest" description="Disordered" evidence="1">
    <location>
        <begin position="54"/>
        <end position="73"/>
    </location>
</feature>
<dbReference type="Gene3D" id="1.10.1220.10">
    <property type="entry name" value="Met repressor-like"/>
    <property type="match status" value="1"/>
</dbReference>
<dbReference type="Proteomes" id="UP000033632">
    <property type="component" value="Unassembled WGS sequence"/>
</dbReference>
<gene>
    <name evidence="3" type="ORF">VE25_12770</name>
</gene>
<dbReference type="EMBL" id="JZEX01000117">
    <property type="protein sequence ID" value="KKB11437.1"/>
    <property type="molecule type" value="Genomic_DNA"/>
</dbReference>
<dbReference type="OrthoDB" id="9807959at2"/>
<evidence type="ECO:0000256" key="1">
    <source>
        <dbReference type="SAM" id="MobiDB-lite"/>
    </source>
</evidence>
<dbReference type="InterPro" id="IPR013321">
    <property type="entry name" value="Arc_rbn_hlx_hlx"/>
</dbReference>
<accession>A0A0F5FTB7</accession>
<keyword evidence="4" id="KW-1185">Reference proteome</keyword>
<dbReference type="Gene3D" id="3.30.160.250">
    <property type="match status" value="1"/>
</dbReference>
<dbReference type="SUPFAM" id="SSF143100">
    <property type="entry name" value="TTHA1013/TTHA0281-like"/>
    <property type="match status" value="1"/>
</dbReference>
<proteinExistence type="predicted"/>
<dbReference type="PANTHER" id="PTHR34504:SF2">
    <property type="entry name" value="UPF0150 PROTEIN SSL0259"/>
    <property type="match status" value="1"/>
</dbReference>
<reference evidence="3 4" key="1">
    <citation type="submission" date="2015-03" db="EMBL/GenBank/DDBJ databases">
        <authorList>
            <person name="Hassan Y.I."/>
            <person name="Lepp D."/>
            <person name="Li X.-Z."/>
            <person name="Zhou T."/>
        </authorList>
    </citation>
    <scope>NUCLEOTIDE SEQUENCE [LARGE SCALE GENOMIC DNA]</scope>
    <source>
        <strain evidence="3 4">BD-c194</strain>
    </source>
</reference>
<dbReference type="GO" id="GO:0006355">
    <property type="term" value="P:regulation of DNA-templated transcription"/>
    <property type="evidence" value="ECO:0007669"/>
    <property type="project" value="InterPro"/>
</dbReference>
<name>A0A0F5FTB7_9HYPH</name>
<dbReference type="InterPro" id="IPR051404">
    <property type="entry name" value="TA_system_antitoxin"/>
</dbReference>
<dbReference type="RefSeq" id="WP_046109017.1">
    <property type="nucleotide sequence ID" value="NZ_JZEX01000117.1"/>
</dbReference>
<dbReference type="Pfam" id="PF15919">
    <property type="entry name" value="HicB_lk_antitox"/>
    <property type="match status" value="1"/>
</dbReference>
<dbReference type="InterPro" id="IPR031807">
    <property type="entry name" value="HicB-like"/>
</dbReference>
<dbReference type="CDD" id="cd22231">
    <property type="entry name" value="RHH_NikR_HicB-like"/>
    <property type="match status" value="1"/>
</dbReference>
<dbReference type="InterPro" id="IPR035069">
    <property type="entry name" value="TTHA1013/TTHA0281-like"/>
</dbReference>
<dbReference type="AlphaFoldDB" id="A0A0F5FTB7"/>